<feature type="compositionally biased region" description="Polar residues" evidence="1">
    <location>
        <begin position="185"/>
        <end position="200"/>
    </location>
</feature>
<protein>
    <recommendedName>
        <fullName evidence="4">Protein TIME FOR COFFEE</fullName>
    </recommendedName>
</protein>
<feature type="compositionally biased region" description="Basic and acidic residues" evidence="1">
    <location>
        <begin position="540"/>
        <end position="554"/>
    </location>
</feature>
<feature type="compositionally biased region" description="Basic and acidic residues" evidence="1">
    <location>
        <begin position="248"/>
        <end position="269"/>
    </location>
</feature>
<feature type="compositionally biased region" description="Polar residues" evidence="1">
    <location>
        <begin position="875"/>
        <end position="898"/>
    </location>
</feature>
<dbReference type="PANTHER" id="PTHR34798">
    <property type="entry name" value="PROTEIN TIME FOR COFFEE"/>
    <property type="match status" value="1"/>
</dbReference>
<reference evidence="2 3" key="1">
    <citation type="submission" date="2022-12" db="EMBL/GenBank/DDBJ databases">
        <title>Chromosome-scale assembly of the Ensete ventricosum genome.</title>
        <authorList>
            <person name="Dussert Y."/>
            <person name="Stocks J."/>
            <person name="Wendawek A."/>
            <person name="Woldeyes F."/>
            <person name="Nichols R.A."/>
            <person name="Borrell J.S."/>
        </authorList>
    </citation>
    <scope>NUCLEOTIDE SEQUENCE [LARGE SCALE GENOMIC DNA]</scope>
    <source>
        <strain evidence="3">cv. Maze</strain>
        <tissue evidence="2">Seeds</tissue>
    </source>
</reference>
<evidence type="ECO:0000313" key="3">
    <source>
        <dbReference type="Proteomes" id="UP001222027"/>
    </source>
</evidence>
<feature type="compositionally biased region" description="Low complexity" evidence="1">
    <location>
        <begin position="270"/>
        <end position="281"/>
    </location>
</feature>
<evidence type="ECO:0000313" key="2">
    <source>
        <dbReference type="EMBL" id="KAJ8465054.1"/>
    </source>
</evidence>
<feature type="compositionally biased region" description="Pro residues" evidence="1">
    <location>
        <begin position="101"/>
        <end position="111"/>
    </location>
</feature>
<feature type="compositionally biased region" description="Acidic residues" evidence="1">
    <location>
        <begin position="75"/>
        <end position="96"/>
    </location>
</feature>
<name>A0AAV8Q827_ENSVE</name>
<evidence type="ECO:0008006" key="4">
    <source>
        <dbReference type="Google" id="ProtNLM"/>
    </source>
</evidence>
<feature type="region of interest" description="Disordered" evidence="1">
    <location>
        <begin position="248"/>
        <end position="311"/>
    </location>
</feature>
<dbReference type="PANTHER" id="PTHR34798:SF2">
    <property type="entry name" value="PROTEIN TIME FOR COFFEE"/>
    <property type="match status" value="1"/>
</dbReference>
<keyword evidence="3" id="KW-1185">Reference proteome</keyword>
<feature type="region of interest" description="Disordered" evidence="1">
    <location>
        <begin position="540"/>
        <end position="566"/>
    </location>
</feature>
<proteinExistence type="predicted"/>
<dbReference type="GO" id="GO:0042752">
    <property type="term" value="P:regulation of circadian rhythm"/>
    <property type="evidence" value="ECO:0007669"/>
    <property type="project" value="InterPro"/>
</dbReference>
<sequence>MAASTAATNDGGGGDVLSRRWHRNSSNFRDSPDEDGRVEMQETWRPRDRGAKKARDRDRSSRSKRRRGERLSNRDEEDESSEESLDEDEEAEDDDLLVPARLPPPSPPPSNPGAAASSSPKQNHHHCHQLLRKSFPPKAVKWRTDETIGVAVPRKARSASARRSHEAPAFGAGGGGGSGRELMTRQASTTRIPSSSSNGSLPKKMKLINGAKPSEISKSASLVEDEIEIEVAEVLFGMTRQFECLSKQDSHNKLDSRDIDADSGNEAKSRASSPSLMSPSPVGYPSDCPSALTSSNSCSNPASLPTVAPKTKMQIHVESSANPVGLHNLSSSILPSGDKMDLRNQIKAEASSPDSERHNASPAIKNGSGSIDVLVSQSEISDVQQQKWAKTVQELGPLTGGSDDKEEIISPAKGSACIALDANNRESIYQKIVAGIPKEQKFNIDLMAPPPGELSPERDDLNVFDSDGKPKGPDVEMVLKEEENPIDGVLVVDKQQIEKPVQKNSEFRKRLVVKQNRDLCLDLEKPKSDDIGTDRVQVHKKQVKEPKLEPKQEKSASASSLHMPFNRTWPGSVPPYGYMGQVPTLQAVVPTDGTAGPSNSLQPPPFLQMHPRPKRCATHSYITQMISNHQKFMRMSSFWTAAAGAAPLYGANPYNLNVVPPSDVPLSGKTKEGSSLCKNMSALQDTKGTPAFAMPYSGHASQEKMPSANNTNMESAQGKQLFLQQMPQSGSTNKMPHIPAFICPINQQQATPTASAAAANIVGVAKSTTVSGAEVRVSGALGSAGGSSGGGGSATPVNLSFSSLPPNEAQYLAFVQNNAYPFSIPPQIAAAPPFPGTSNAQAMPFFYPSHMLHASQQRSQQQQLAGPPRQHVKQSHPNSSTLSGSSSQKYPQKSQCTRGNGADAASDVGAISYVFSETHQQQDLLPQQACHSECNMDMKIDLPTVDAAIAMGNSKGHGDKQLVYQQPQEKQNMKAELALPQAFTIPFASFGRAGTVPSDFDLSSMTQNHSILWSLPEPSRDGYHQMAKAAVTTTTQAAEQKKVLQVRDGKSAAWESDTSSTVEEGRNIIAASKGLRHLFSFAKSDDEPPIRSGRSNSVLDLSSRSGNLIQAPGDCGRFVDCAAGTSTAATSVLTSTNNVANSQQQRQQLIHSHKHQLQQLQMQHHLAPSHAKPSASSNNTNIHPESLTEGFTTKFPHSLSGLPQALVQGGSPIQWPQGKTSRVGDTTAVSSTPLTKKNLREGHQIQISFGMNSNEVVALGGQHLSGTCDSPSVSSVTIAVGSSSKSVSKIAGGSPRECASMKPGSQTSANALTQQSAVKQSVTSSSSKRKSMSSFNMPSILGHPQKVPAPSSNTKQQQRPQQLPDHQSFSQAQLFFSNPHMQQVLYSKSSTAVPTVVQYYEKPRSEQHTRHPQLQQQLSSTPSSTGIPSFFAPTAFTLAGVPTSDPAKAMAAASPPSNFLNAAQLALVAQSASGSPHPPISATFPYMPSLPFSSKPSVEQKPAAGNGGIQAFWQPDKRGGVCDKSSLVLACIKRAGEARPFVALRPLVVCDKSFGVLGWIGWSRLLIPSFRGLCGDQLSGHLLGLVCCQNGLTIDKFIMLQLDVSYLCGNSIETRQSWLTSSPIELFVWDVHNWLLRTGGSVDFSLILHASINDVQEVISEKRGGQLRMGWLQSLFSPLKKLWIRLHSAHKKKRGIYILYEDVKSCPYEDVHVLWSILVESHAPQLRLKQ</sequence>
<feature type="region of interest" description="Disordered" evidence="1">
    <location>
        <begin position="1139"/>
        <end position="1236"/>
    </location>
</feature>
<feature type="compositionally biased region" description="Low complexity" evidence="1">
    <location>
        <begin position="1157"/>
        <end position="1166"/>
    </location>
</feature>
<organism evidence="2 3">
    <name type="scientific">Ensete ventricosum</name>
    <name type="common">Abyssinian banana</name>
    <name type="synonym">Musa ensete</name>
    <dbReference type="NCBI Taxonomy" id="4639"/>
    <lineage>
        <taxon>Eukaryota</taxon>
        <taxon>Viridiplantae</taxon>
        <taxon>Streptophyta</taxon>
        <taxon>Embryophyta</taxon>
        <taxon>Tracheophyta</taxon>
        <taxon>Spermatophyta</taxon>
        <taxon>Magnoliopsida</taxon>
        <taxon>Liliopsida</taxon>
        <taxon>Zingiberales</taxon>
        <taxon>Musaceae</taxon>
        <taxon>Ensete</taxon>
    </lineage>
</organism>
<feature type="compositionally biased region" description="Basic residues" evidence="1">
    <location>
        <begin position="122"/>
        <end position="131"/>
    </location>
</feature>
<accession>A0AAV8Q827</accession>
<feature type="compositionally biased region" description="Polar residues" evidence="1">
    <location>
        <begin position="291"/>
        <end position="303"/>
    </location>
</feature>
<comment type="caution">
    <text evidence="2">The sequence shown here is derived from an EMBL/GenBank/DDBJ whole genome shotgun (WGS) entry which is preliminary data.</text>
</comment>
<feature type="compositionally biased region" description="Polar residues" evidence="1">
    <location>
        <begin position="1303"/>
        <end position="1313"/>
    </location>
</feature>
<dbReference type="InterPro" id="IPR039317">
    <property type="entry name" value="TIC"/>
</dbReference>
<dbReference type="Proteomes" id="UP001222027">
    <property type="component" value="Unassembled WGS sequence"/>
</dbReference>
<feature type="region of interest" description="Disordered" evidence="1">
    <location>
        <begin position="1"/>
        <end position="205"/>
    </location>
</feature>
<feature type="compositionally biased region" description="Low complexity" evidence="1">
    <location>
        <begin position="1412"/>
        <end position="1424"/>
    </location>
</feature>
<feature type="compositionally biased region" description="Polar residues" evidence="1">
    <location>
        <begin position="1174"/>
        <end position="1183"/>
    </location>
</feature>
<feature type="region of interest" description="Disordered" evidence="1">
    <location>
        <begin position="348"/>
        <end position="368"/>
    </location>
</feature>
<feature type="compositionally biased region" description="Low complexity" evidence="1">
    <location>
        <begin position="1314"/>
        <end position="1326"/>
    </location>
</feature>
<feature type="compositionally biased region" description="Polar residues" evidence="1">
    <location>
        <begin position="1217"/>
        <end position="1235"/>
    </location>
</feature>
<dbReference type="GO" id="GO:0005634">
    <property type="term" value="C:nucleus"/>
    <property type="evidence" value="ECO:0007669"/>
    <property type="project" value="TreeGrafter"/>
</dbReference>
<gene>
    <name evidence="2" type="ORF">OPV22_027606</name>
</gene>
<feature type="compositionally biased region" description="Basic and acidic residues" evidence="1">
    <location>
        <begin position="30"/>
        <end position="61"/>
    </location>
</feature>
<feature type="region of interest" description="Disordered" evidence="1">
    <location>
        <begin position="853"/>
        <end position="903"/>
    </location>
</feature>
<feature type="compositionally biased region" description="Low complexity" evidence="1">
    <location>
        <begin position="1356"/>
        <end position="1367"/>
    </location>
</feature>
<feature type="region of interest" description="Disordered" evidence="1">
    <location>
        <begin position="1403"/>
        <end position="1424"/>
    </location>
</feature>
<dbReference type="EMBL" id="JAQQAF010000008">
    <property type="protein sequence ID" value="KAJ8465054.1"/>
    <property type="molecule type" value="Genomic_DNA"/>
</dbReference>
<feature type="region of interest" description="Disordered" evidence="1">
    <location>
        <begin position="1284"/>
        <end position="1367"/>
    </location>
</feature>
<evidence type="ECO:0000256" key="1">
    <source>
        <dbReference type="SAM" id="MobiDB-lite"/>
    </source>
</evidence>